<evidence type="ECO:0000313" key="2">
    <source>
        <dbReference type="EMBL" id="CCJ56183.1"/>
    </source>
</evidence>
<dbReference type="KEGG" id="bbh:BN112_4269"/>
<sequence length="323" mass="35026">MTRRQQRKSRMTPRLLAVAVSGLCVSGCETTPGGSSAAPDAYASVPSASGQLRSLGPVPDPAAALQARALRDINHLLTQGEALFAPGQGVSCPVSYPLEAVNRRLRANGSPEEAPPLVYALNVVSGACPSQGSSAEDFKFEGPVDYILVTHKRKQTTGDDHDDILLQERRVGVYAGGMPVGEHKEFGRALHKHYRRLFSGEIMEMRAAGRDAGKPMYSVYYQSYGGGGAPELAGTPVGGTVDFFSPDWLAQPLKTTITVAAYPDASRRVVTIYEDGEPVRRFRARKMDGQYVLHGWYEYLKPRGNSVCYQHAVQIHATECADL</sequence>
<organism evidence="2 3">
    <name type="scientific">Bordetella bronchiseptica 253</name>
    <dbReference type="NCBI Taxonomy" id="568707"/>
    <lineage>
        <taxon>Bacteria</taxon>
        <taxon>Pseudomonadati</taxon>
        <taxon>Pseudomonadota</taxon>
        <taxon>Betaproteobacteria</taxon>
        <taxon>Burkholderiales</taxon>
        <taxon>Alcaligenaceae</taxon>
        <taxon>Bordetella</taxon>
    </lineage>
</organism>
<name>A0A0C6PC20_BORBO</name>
<evidence type="ECO:0000256" key="1">
    <source>
        <dbReference type="SAM" id="SignalP"/>
    </source>
</evidence>
<feature type="chain" id="PRO_5002190185" evidence="1">
    <location>
        <begin position="27"/>
        <end position="323"/>
    </location>
</feature>
<reference evidence="2 3" key="1">
    <citation type="journal article" date="2012" name="BMC Genomics">
        <title>Comparative genomics of the classical Bordetella subspecies: the evolution and exchange of virulence-associated diversity amongst closely related pathogens.</title>
        <authorList>
            <person name="Park J."/>
            <person name="Zhang Y."/>
            <person name="Buboltz A.M."/>
            <person name="Zhang X."/>
            <person name="Schuster S.C."/>
            <person name="Ahuja U."/>
            <person name="Liu M."/>
            <person name="Miller J.F."/>
            <person name="Sebaihia M."/>
            <person name="Bentley S.D."/>
            <person name="Parkhill J."/>
            <person name="Harvill E.T."/>
        </authorList>
    </citation>
    <scope>NUCLEOTIDE SEQUENCE [LARGE SCALE GENOMIC DNA]</scope>
    <source>
        <strain evidence="2 3">253</strain>
    </source>
</reference>
<dbReference type="HOGENOM" id="CLU_859612_0_0_4"/>
<gene>
    <name evidence="2" type="ORF">BN112_4269</name>
</gene>
<evidence type="ECO:0000313" key="3">
    <source>
        <dbReference type="Proteomes" id="UP000007564"/>
    </source>
</evidence>
<proteinExistence type="predicted"/>
<dbReference type="AlphaFoldDB" id="A0A0C6PC20"/>
<dbReference type="RefSeq" id="WP_003814504.1">
    <property type="nucleotide sequence ID" value="NC_019382.1"/>
</dbReference>
<feature type="signal peptide" evidence="1">
    <location>
        <begin position="1"/>
        <end position="26"/>
    </location>
</feature>
<accession>A0A0C6PC20</accession>
<dbReference type="EMBL" id="HE965806">
    <property type="protein sequence ID" value="CCJ56183.1"/>
    <property type="molecule type" value="Genomic_DNA"/>
</dbReference>
<protein>
    <submittedName>
        <fullName evidence="2">Putative secreted protein</fullName>
    </submittedName>
</protein>
<keyword evidence="1" id="KW-0732">Signal</keyword>
<dbReference type="Proteomes" id="UP000007564">
    <property type="component" value="Chromosome"/>
</dbReference>